<feature type="region of interest" description="Disordered" evidence="1">
    <location>
        <begin position="293"/>
        <end position="437"/>
    </location>
</feature>
<dbReference type="InterPro" id="IPR001849">
    <property type="entry name" value="PH_domain"/>
</dbReference>
<dbReference type="PROSITE" id="PS50003">
    <property type="entry name" value="PH_DOMAIN"/>
    <property type="match status" value="2"/>
</dbReference>
<accession>A0AB34JXA1</accession>
<feature type="compositionally biased region" description="Polar residues" evidence="1">
    <location>
        <begin position="349"/>
        <end position="378"/>
    </location>
</feature>
<feature type="domain" description="PH" evidence="2">
    <location>
        <begin position="106"/>
        <end position="253"/>
    </location>
</feature>
<dbReference type="EMBL" id="JBGBPQ010000004">
    <property type="protein sequence ID" value="KAL1525537.1"/>
    <property type="molecule type" value="Genomic_DNA"/>
</dbReference>
<sequence length="592" mass="63872">MADIVMMVSKPSRAHVTPSKEGVNSEAAGREMFCCTRAPAPALLDDAAPAQKTEADRDSGWSVDEGALTTRPRLRSNSRDPRMSHPVSDRSHGQSITAIVPQQLRDAHISGWLSKRGSKFPYDWQDRLFAFDTVEKMLLYYSLKTSANGEQHFVLRGQVEVTGAYSATPSPLIGFELGEIKLLGGKPVQPQTALQEKLTKLSPSLGAWLGYTARPVGQGLLDEGMVRPDVLLARPPSVEERNRWVSLLNAAINAEVDSAPTKQHVHVPAPKYSAKFHDGSLRLSQAERAGVMVASAPASAPEEEKRKEDTVPEEAVLEDVVPTVYEAPPDDLNPRSTREDSRAGEDASSGRQNDVSMTESSNVDAPASSPQVDPTTAEDTLAGPPAAESAVSSQQAWLHKEVSEVESEHANANATPVAQTDASDTVAADPNTSRPPLPLNLTYGTALVEGWVTKRGTGFPHKWQTRYMMFEPSGNKIRYFDKPSSTDSTAVLKGEAVLVSVSLDKNEKFGLLLETTAETSGPDIKDSVSADVRDSLGTTTTVANPRPSNLFGTFSGTLGMLGGKQGGSKSIHIRLATEEEQTRWLETLSQHC</sequence>
<feature type="compositionally biased region" description="Basic and acidic residues" evidence="1">
    <location>
        <begin position="398"/>
        <end position="409"/>
    </location>
</feature>
<feature type="compositionally biased region" description="Polar residues" evidence="1">
    <location>
        <begin position="410"/>
        <end position="423"/>
    </location>
</feature>
<reference evidence="3 4" key="1">
    <citation type="journal article" date="2024" name="Science">
        <title>Giant polyketide synthase enzymes in the biosynthesis of giant marine polyether toxins.</title>
        <authorList>
            <person name="Fallon T.R."/>
            <person name="Shende V.V."/>
            <person name="Wierzbicki I.H."/>
            <person name="Pendleton A.L."/>
            <person name="Watervoot N.F."/>
            <person name="Auber R.P."/>
            <person name="Gonzalez D.J."/>
            <person name="Wisecaver J.H."/>
            <person name="Moore B.S."/>
        </authorList>
    </citation>
    <scope>NUCLEOTIDE SEQUENCE [LARGE SCALE GENOMIC DNA]</scope>
    <source>
        <strain evidence="3 4">12B1</strain>
    </source>
</reference>
<feature type="compositionally biased region" description="Basic and acidic residues" evidence="1">
    <location>
        <begin position="77"/>
        <end position="92"/>
    </location>
</feature>
<evidence type="ECO:0000256" key="1">
    <source>
        <dbReference type="SAM" id="MobiDB-lite"/>
    </source>
</evidence>
<feature type="region of interest" description="Disordered" evidence="1">
    <location>
        <begin position="48"/>
        <end position="94"/>
    </location>
</feature>
<organism evidence="3 4">
    <name type="scientific">Prymnesium parvum</name>
    <name type="common">Toxic golden alga</name>
    <dbReference type="NCBI Taxonomy" id="97485"/>
    <lineage>
        <taxon>Eukaryota</taxon>
        <taxon>Haptista</taxon>
        <taxon>Haptophyta</taxon>
        <taxon>Prymnesiophyceae</taxon>
        <taxon>Prymnesiales</taxon>
        <taxon>Prymnesiaceae</taxon>
        <taxon>Prymnesium</taxon>
    </lineage>
</organism>
<feature type="compositionally biased region" description="Basic and acidic residues" evidence="1">
    <location>
        <begin position="332"/>
        <end position="345"/>
    </location>
</feature>
<feature type="domain" description="PH" evidence="2">
    <location>
        <begin position="445"/>
        <end position="592"/>
    </location>
</feature>
<evidence type="ECO:0000313" key="3">
    <source>
        <dbReference type="EMBL" id="KAL1525537.1"/>
    </source>
</evidence>
<dbReference type="SUPFAM" id="SSF50729">
    <property type="entry name" value="PH domain-like"/>
    <property type="match status" value="2"/>
</dbReference>
<name>A0AB34JXA1_PRYPA</name>
<proteinExistence type="predicted"/>
<dbReference type="InterPro" id="IPR011993">
    <property type="entry name" value="PH-like_dom_sf"/>
</dbReference>
<dbReference type="Gene3D" id="2.30.29.30">
    <property type="entry name" value="Pleckstrin-homology domain (PH domain)/Phosphotyrosine-binding domain (PTB)"/>
    <property type="match status" value="2"/>
</dbReference>
<dbReference type="Proteomes" id="UP001515480">
    <property type="component" value="Unassembled WGS sequence"/>
</dbReference>
<keyword evidence="4" id="KW-1185">Reference proteome</keyword>
<dbReference type="AlphaFoldDB" id="A0AB34JXA1"/>
<feature type="region of interest" description="Disordered" evidence="1">
    <location>
        <begin position="1"/>
        <end position="23"/>
    </location>
</feature>
<gene>
    <name evidence="3" type="ORF">AB1Y20_020392</name>
</gene>
<evidence type="ECO:0000313" key="4">
    <source>
        <dbReference type="Proteomes" id="UP001515480"/>
    </source>
</evidence>
<evidence type="ECO:0000259" key="2">
    <source>
        <dbReference type="PROSITE" id="PS50003"/>
    </source>
</evidence>
<comment type="caution">
    <text evidence="3">The sequence shown here is derived from an EMBL/GenBank/DDBJ whole genome shotgun (WGS) entry which is preliminary data.</text>
</comment>
<protein>
    <recommendedName>
        <fullName evidence="2">PH domain-containing protein</fullName>
    </recommendedName>
</protein>
<dbReference type="SMART" id="SM00233">
    <property type="entry name" value="PH"/>
    <property type="match status" value="2"/>
</dbReference>